<dbReference type="WBParaSite" id="L893_g30124.t1">
    <property type="protein sequence ID" value="L893_g30124.t1"/>
    <property type="gene ID" value="L893_g30124"/>
</dbReference>
<reference evidence="2" key="1">
    <citation type="submission" date="2016-11" db="UniProtKB">
        <authorList>
            <consortium name="WormBaseParasite"/>
        </authorList>
    </citation>
    <scope>IDENTIFICATION</scope>
</reference>
<protein>
    <submittedName>
        <fullName evidence="2">RNase_Zc3h12a_2 domain-containing protein</fullName>
    </submittedName>
</protein>
<accession>A0A1I7ZV60</accession>
<dbReference type="AlphaFoldDB" id="A0A1I7ZV60"/>
<proteinExistence type="predicted"/>
<evidence type="ECO:0000313" key="2">
    <source>
        <dbReference type="WBParaSite" id="L893_g30124.t1"/>
    </source>
</evidence>
<name>A0A1I7ZV60_9BILA</name>
<organism evidence="1 2">
    <name type="scientific">Steinernema glaseri</name>
    <dbReference type="NCBI Taxonomy" id="37863"/>
    <lineage>
        <taxon>Eukaryota</taxon>
        <taxon>Metazoa</taxon>
        <taxon>Ecdysozoa</taxon>
        <taxon>Nematoda</taxon>
        <taxon>Chromadorea</taxon>
        <taxon>Rhabditida</taxon>
        <taxon>Tylenchina</taxon>
        <taxon>Panagrolaimomorpha</taxon>
        <taxon>Strongyloidoidea</taxon>
        <taxon>Steinernematidae</taxon>
        <taxon>Steinernema</taxon>
    </lineage>
</organism>
<evidence type="ECO:0000313" key="1">
    <source>
        <dbReference type="Proteomes" id="UP000095287"/>
    </source>
</evidence>
<dbReference type="Proteomes" id="UP000095287">
    <property type="component" value="Unplaced"/>
</dbReference>
<sequence length="322" mass="37146">MSDDDEAQNLLDKKLAELFQQLETSEPQKPNSTDPLSVIATSGFLGGGGTKVCLRSSPNRLLRPIVIDGLGLQFVANQSFCAANLERFNNLKNGKAKGFEYKYSRLNVAILLKALFYLISKGHRAVIWLPAIYNPHGISEERLIRLMIGTPETLKILHRHGLLRFFSGDNFAPMIEEVLETDAILCTRARAWEQPCDLYEFHHRRDFVMRMLILNTESLKLINADLLDRFIEPCYNEYDQNFMAIAYCHGKFRSIPQGFFVREHAEGSDAYTKLLDVQLTFIEQMEKVQLLYELFNKLQCYVNYSEKTAFDALMVYYEKQKQ</sequence>
<keyword evidence="1" id="KW-1185">Reference proteome</keyword>